<dbReference type="PANTHER" id="PTHR48081:SF6">
    <property type="entry name" value="PEPTIDASE S9 PROLYL OLIGOPEPTIDASE CATALYTIC DOMAIN-CONTAINING PROTEIN"/>
    <property type="match status" value="1"/>
</dbReference>
<dbReference type="InterPro" id="IPR029058">
    <property type="entry name" value="AB_hydrolase_fold"/>
</dbReference>
<protein>
    <submittedName>
        <fullName evidence="3">Alpha/beta hydrolase</fullName>
    </submittedName>
</protein>
<dbReference type="PANTHER" id="PTHR48081">
    <property type="entry name" value="AB HYDROLASE SUPERFAMILY PROTEIN C4A8.06C"/>
    <property type="match status" value="1"/>
</dbReference>
<sequence>MTHKLLMIFFCISSYVVSQNKTTYTYAIKGSDTLKLDVYSPKEIKANDSLPVLLWMHGGGFAGGTRDHPQEQKLVEYVTTKGYIGISISYRLLLKNSKTGSGCDCPKAFKLEIFKQAAIDYLDATKFIIDNKSMLQINPEKIIAGGSSAGAESILNAVYMKAYFVDDLKRFKDVKYAGVISLAGALVNAEYISKSNALPTVLFHGTDDPLVPFASAPHHYCSAEKPGYLLLDGSETIVKKFDDLGTPYYFNKVIGGKHELCAIPFDQLDTIMQFFEKTVFNSEIIQTKKIITKN</sequence>
<dbReference type="GO" id="GO:0016787">
    <property type="term" value="F:hydrolase activity"/>
    <property type="evidence" value="ECO:0007669"/>
    <property type="project" value="UniProtKB-KW"/>
</dbReference>
<dbReference type="Pfam" id="PF20434">
    <property type="entry name" value="BD-FAE"/>
    <property type="match status" value="1"/>
</dbReference>
<keyword evidence="1 3" id="KW-0378">Hydrolase</keyword>
<accession>A0ABU7XWA2</accession>
<evidence type="ECO:0000313" key="3">
    <source>
        <dbReference type="EMBL" id="MEF3835009.1"/>
    </source>
</evidence>
<dbReference type="InterPro" id="IPR050300">
    <property type="entry name" value="GDXG_lipolytic_enzyme"/>
</dbReference>
<organism evidence="3 4">
    <name type="scientific">Flavivirga spongiicola</name>
    <dbReference type="NCBI Taxonomy" id="421621"/>
    <lineage>
        <taxon>Bacteria</taxon>
        <taxon>Pseudomonadati</taxon>
        <taxon>Bacteroidota</taxon>
        <taxon>Flavobacteriia</taxon>
        <taxon>Flavobacteriales</taxon>
        <taxon>Flavobacteriaceae</taxon>
        <taxon>Flavivirga</taxon>
    </lineage>
</organism>
<dbReference type="InterPro" id="IPR049492">
    <property type="entry name" value="BD-FAE-like_dom"/>
</dbReference>
<feature type="domain" description="BD-FAE-like" evidence="2">
    <location>
        <begin position="36"/>
        <end position="160"/>
    </location>
</feature>
<keyword evidence="4" id="KW-1185">Reference proteome</keyword>
<evidence type="ECO:0000313" key="4">
    <source>
        <dbReference type="Proteomes" id="UP001337305"/>
    </source>
</evidence>
<evidence type="ECO:0000256" key="1">
    <source>
        <dbReference type="ARBA" id="ARBA00022801"/>
    </source>
</evidence>
<gene>
    <name evidence="3" type="ORF">N1F79_17890</name>
</gene>
<dbReference type="SUPFAM" id="SSF53474">
    <property type="entry name" value="alpha/beta-Hydrolases"/>
    <property type="match status" value="1"/>
</dbReference>
<evidence type="ECO:0000259" key="2">
    <source>
        <dbReference type="Pfam" id="PF20434"/>
    </source>
</evidence>
<name>A0ABU7XWA2_9FLAO</name>
<dbReference type="Gene3D" id="3.40.50.1820">
    <property type="entry name" value="alpha/beta hydrolase"/>
    <property type="match status" value="1"/>
</dbReference>
<dbReference type="Proteomes" id="UP001337305">
    <property type="component" value="Unassembled WGS sequence"/>
</dbReference>
<dbReference type="EMBL" id="JAODOP010000004">
    <property type="protein sequence ID" value="MEF3835009.1"/>
    <property type="molecule type" value="Genomic_DNA"/>
</dbReference>
<proteinExistence type="predicted"/>
<comment type="caution">
    <text evidence="3">The sequence shown here is derived from an EMBL/GenBank/DDBJ whole genome shotgun (WGS) entry which is preliminary data.</text>
</comment>
<dbReference type="RefSeq" id="WP_303307312.1">
    <property type="nucleotide sequence ID" value="NZ_JAODOP010000004.1"/>
</dbReference>
<reference evidence="3 4" key="1">
    <citation type="submission" date="2022-09" db="EMBL/GenBank/DDBJ databases">
        <title>Genome sequencing of Flavivirga sp. MEBiC05379.</title>
        <authorList>
            <person name="Oh H.-M."/>
            <person name="Kwon K.K."/>
            <person name="Park M.J."/>
            <person name="Yang S.-H."/>
        </authorList>
    </citation>
    <scope>NUCLEOTIDE SEQUENCE [LARGE SCALE GENOMIC DNA]</scope>
    <source>
        <strain evidence="3 4">MEBiC05379</strain>
    </source>
</reference>